<comment type="caution">
    <text evidence="1">The sequence shown here is derived from an EMBL/GenBank/DDBJ whole genome shotgun (WGS) entry which is preliminary data.</text>
</comment>
<dbReference type="OrthoDB" id="9786424at2"/>
<name>A0A4R6SYP3_9SPHI</name>
<evidence type="ECO:0000313" key="2">
    <source>
        <dbReference type="Proteomes" id="UP000295620"/>
    </source>
</evidence>
<accession>A0A4R6SYP3</accession>
<dbReference type="SUPFAM" id="SSF103642">
    <property type="entry name" value="Sec-C motif"/>
    <property type="match status" value="1"/>
</dbReference>
<dbReference type="RefSeq" id="WP_133574764.1">
    <property type="nucleotide sequence ID" value="NZ_SNYC01000003.1"/>
</dbReference>
<dbReference type="Gene3D" id="3.10.450.50">
    <property type="match status" value="1"/>
</dbReference>
<reference evidence="1 2" key="1">
    <citation type="submission" date="2019-03" db="EMBL/GenBank/DDBJ databases">
        <title>Genomic Encyclopedia of Archaeal and Bacterial Type Strains, Phase II (KMG-II): from individual species to whole genera.</title>
        <authorList>
            <person name="Goeker M."/>
        </authorList>
    </citation>
    <scope>NUCLEOTIDE SEQUENCE [LARGE SCALE GENOMIC DNA]</scope>
    <source>
        <strain evidence="1 2">DSM 19035</strain>
    </source>
</reference>
<evidence type="ECO:0000313" key="1">
    <source>
        <dbReference type="EMBL" id="TDQ11714.1"/>
    </source>
</evidence>
<dbReference type="InterPro" id="IPR025332">
    <property type="entry name" value="DUF4238"/>
</dbReference>
<gene>
    <name evidence="1" type="ORF">ATK78_0840</name>
</gene>
<proteinExistence type="predicted"/>
<dbReference type="EMBL" id="SNYC01000003">
    <property type="protein sequence ID" value="TDQ11714.1"/>
    <property type="molecule type" value="Genomic_DNA"/>
</dbReference>
<sequence length="827" mass="94688">MAGKKDFVINGSQESKELTRNNHYVPQWYQKGFIENGNKLHYLNLAPDEIVLENGRVIKHNERRLLAPGQCFFEYDLYTTFFGPFISDLIERNLFGEIDGTGAKALKAFIDGNDLDRHDYFLDFFKYIDAQKTRTPKGLTWLKARYQGLDQQNLMTEMQSIQQMHCTMWLEGTREIVSAKESATKFIISDHPVTIYNYACPPGSKECTYPEDPSIALKGSQTIFALDRNHCLILTNYELASEPEIKDPKNRRTNARNFGNTMVNTTVFLRDRCLTETQVREINFVIKQRARRYIAGGEKEWLYPESDTTIRWENIKNTLLPPSNKVYKFGGEMFAGTRSGKVHYQDAFGRTSKNSDFLLKQIPKGKVPANAYCPCGQGKKYKNCCRDIDVSKRPAWDVYSIRERNIIFFKEIDKILGFDKGKEWDDIRRELNNDQVRALHSIFASLWPEDTNIISLLPKSDGKIRAVYSGRIDVRTIPQYALSSTLYFDELIVHHPFINPRGFKAEFSPLEHPSKFRQHTLKALALLLTIQPLVVAGKINLVPDPGLFNEHLRFQAIDSAKLRRSGSEVNKEEMESFSDLWHEDHERMIYCLPPEQKRAQIKKANPEASEELIKGAILLMEKKRNDDPLALLQDDLYLNGGQVDLNSMAPNFEMALFLAQITGAILLTDSPTRLEEFANAQNPDGILTGSVWKVLTQNIRKIEFPFNYEPAAVLELWREGKFGKMRKAWQTVYDFIFKSGEVEIVKATALLNKELLQATEAARKEMDSLMNSNPEINSAKYGFTANFQLLVPNGGIGDKRVLRLLLTSGLEEYAKNVPIAVFMKIKA</sequence>
<dbReference type="Pfam" id="PF14022">
    <property type="entry name" value="DUF4238"/>
    <property type="match status" value="1"/>
</dbReference>
<keyword evidence="2" id="KW-1185">Reference proteome</keyword>
<organism evidence="1 2">
    <name type="scientific">Pedobacter metabolipauper</name>
    <dbReference type="NCBI Taxonomy" id="425513"/>
    <lineage>
        <taxon>Bacteria</taxon>
        <taxon>Pseudomonadati</taxon>
        <taxon>Bacteroidota</taxon>
        <taxon>Sphingobacteriia</taxon>
        <taxon>Sphingobacteriales</taxon>
        <taxon>Sphingobacteriaceae</taxon>
        <taxon>Pedobacter</taxon>
    </lineage>
</organism>
<protein>
    <submittedName>
        <fullName evidence="1">Uncharacterized protein DUF4238</fullName>
    </submittedName>
</protein>
<dbReference type="AlphaFoldDB" id="A0A4R6SYP3"/>
<dbReference type="Proteomes" id="UP000295620">
    <property type="component" value="Unassembled WGS sequence"/>
</dbReference>